<accession>A0A942UJB2</accession>
<dbReference type="Proteomes" id="UP000676456">
    <property type="component" value="Unassembled WGS sequence"/>
</dbReference>
<gene>
    <name evidence="1" type="ORF">KHA91_02960</name>
</gene>
<name>A0A942UJB2_9BACI</name>
<dbReference type="EMBL" id="JAGYPN010000001">
    <property type="protein sequence ID" value="MBS4221720.1"/>
    <property type="molecule type" value="Genomic_DNA"/>
</dbReference>
<sequence length="90" mass="10240">MNSMLFSLAVIIANELSFFLPPIAVEQAERYVKETRGYRVPVLPPTLLEIVYNCEQEECCASENYALKTGFEGESLPVYRSDLDWENAES</sequence>
<evidence type="ECO:0000313" key="2">
    <source>
        <dbReference type="Proteomes" id="UP000676456"/>
    </source>
</evidence>
<proteinExistence type="predicted"/>
<organism evidence="1 2">
    <name type="scientific">Lederbergia citrea</name>
    <dbReference type="NCBI Taxonomy" id="2833581"/>
    <lineage>
        <taxon>Bacteria</taxon>
        <taxon>Bacillati</taxon>
        <taxon>Bacillota</taxon>
        <taxon>Bacilli</taxon>
        <taxon>Bacillales</taxon>
        <taxon>Bacillaceae</taxon>
        <taxon>Lederbergia</taxon>
    </lineage>
</organism>
<comment type="caution">
    <text evidence="1">The sequence shown here is derived from an EMBL/GenBank/DDBJ whole genome shotgun (WGS) entry which is preliminary data.</text>
</comment>
<reference evidence="1 2" key="1">
    <citation type="submission" date="2021-05" db="EMBL/GenBank/DDBJ databases">
        <title>Novel Bacillus species.</title>
        <authorList>
            <person name="Liu G."/>
        </authorList>
    </citation>
    <scope>NUCLEOTIDE SEQUENCE [LARGE SCALE GENOMIC DNA]</scope>
    <source>
        <strain evidence="1 2">FJAT-49682</strain>
    </source>
</reference>
<dbReference type="AlphaFoldDB" id="A0A942UJB2"/>
<protein>
    <submittedName>
        <fullName evidence="1">Uncharacterized protein</fullName>
    </submittedName>
</protein>
<keyword evidence="2" id="KW-1185">Reference proteome</keyword>
<evidence type="ECO:0000313" key="1">
    <source>
        <dbReference type="EMBL" id="MBS4221720.1"/>
    </source>
</evidence>
<dbReference type="RefSeq" id="WP_213096724.1">
    <property type="nucleotide sequence ID" value="NZ_JAGYPN010000001.1"/>
</dbReference>